<dbReference type="Proteomes" id="UP001187192">
    <property type="component" value="Unassembled WGS sequence"/>
</dbReference>
<comment type="caution">
    <text evidence="2">The sequence shown here is derived from an EMBL/GenBank/DDBJ whole genome shotgun (WGS) entry which is preliminary data.</text>
</comment>
<evidence type="ECO:0000313" key="3">
    <source>
        <dbReference type="Proteomes" id="UP001187192"/>
    </source>
</evidence>
<gene>
    <name evidence="2" type="ORF">TIFTF001_018094</name>
</gene>
<reference evidence="2" key="1">
    <citation type="submission" date="2023-07" db="EMBL/GenBank/DDBJ databases">
        <title>draft genome sequence of fig (Ficus carica).</title>
        <authorList>
            <person name="Takahashi T."/>
            <person name="Nishimura K."/>
        </authorList>
    </citation>
    <scope>NUCLEOTIDE SEQUENCE</scope>
</reference>
<keyword evidence="3" id="KW-1185">Reference proteome</keyword>
<accession>A0AA88D8Y3</accession>
<dbReference type="EMBL" id="BTGU01000029">
    <property type="protein sequence ID" value="GMN48925.1"/>
    <property type="molecule type" value="Genomic_DNA"/>
</dbReference>
<dbReference type="Gene3D" id="2.40.50.140">
    <property type="entry name" value="Nucleic acid-binding proteins"/>
    <property type="match status" value="1"/>
</dbReference>
<feature type="region of interest" description="Disordered" evidence="1">
    <location>
        <begin position="19"/>
        <end position="39"/>
    </location>
</feature>
<evidence type="ECO:0000256" key="1">
    <source>
        <dbReference type="SAM" id="MobiDB-lite"/>
    </source>
</evidence>
<dbReference type="AlphaFoldDB" id="A0AA88D8Y3"/>
<feature type="compositionally biased region" description="Pro residues" evidence="1">
    <location>
        <begin position="21"/>
        <end position="33"/>
    </location>
</feature>
<sequence>MSISLNFLKNLPTFESLAGFPFPPTPPPPPPPEFGRRRPSRHLHVRGRLPPIASVTDLILLLVYDPPQAAVSRLAEHNGDVAGEGAQGAPWNTWQAVDIYYLDLSRCQGLFGVASLATNFLTASKKTMLLTSWDQFAENKGATIANMISTTPVITALQVKVSLYNNLSLSTKGISCIITEPDLRQAAMLRTW</sequence>
<proteinExistence type="predicted"/>
<evidence type="ECO:0000313" key="2">
    <source>
        <dbReference type="EMBL" id="GMN48925.1"/>
    </source>
</evidence>
<protein>
    <submittedName>
        <fullName evidence="2">Uncharacterized protein</fullName>
    </submittedName>
</protein>
<name>A0AA88D8Y3_FICCA</name>
<dbReference type="InterPro" id="IPR012340">
    <property type="entry name" value="NA-bd_OB-fold"/>
</dbReference>
<organism evidence="2 3">
    <name type="scientific">Ficus carica</name>
    <name type="common">Common fig</name>
    <dbReference type="NCBI Taxonomy" id="3494"/>
    <lineage>
        <taxon>Eukaryota</taxon>
        <taxon>Viridiplantae</taxon>
        <taxon>Streptophyta</taxon>
        <taxon>Embryophyta</taxon>
        <taxon>Tracheophyta</taxon>
        <taxon>Spermatophyta</taxon>
        <taxon>Magnoliopsida</taxon>
        <taxon>eudicotyledons</taxon>
        <taxon>Gunneridae</taxon>
        <taxon>Pentapetalae</taxon>
        <taxon>rosids</taxon>
        <taxon>fabids</taxon>
        <taxon>Rosales</taxon>
        <taxon>Moraceae</taxon>
        <taxon>Ficeae</taxon>
        <taxon>Ficus</taxon>
    </lineage>
</organism>